<accession>A0A147JC40</accession>
<reference evidence="1 2" key="1">
    <citation type="journal article" date="2016" name="Front. Microbiol.">
        <title>Genomic Resource of Rice Seed Associated Bacteria.</title>
        <authorList>
            <person name="Midha S."/>
            <person name="Bansal K."/>
            <person name="Sharma S."/>
            <person name="Kumar N."/>
            <person name="Patil P.P."/>
            <person name="Chaudhry V."/>
            <person name="Patil P.B."/>
        </authorList>
    </citation>
    <scope>NUCLEOTIDE SEQUENCE [LARGE SCALE GENOMIC DNA]</scope>
    <source>
        <strain evidence="1 2">NS258</strain>
    </source>
</reference>
<dbReference type="Proteomes" id="UP000074410">
    <property type="component" value="Unassembled WGS sequence"/>
</dbReference>
<organism evidence="1 2">
    <name type="scientific">Sphingomonas sanguinis</name>
    <dbReference type="NCBI Taxonomy" id="33051"/>
    <lineage>
        <taxon>Bacteria</taxon>
        <taxon>Pseudomonadati</taxon>
        <taxon>Pseudomonadota</taxon>
        <taxon>Alphaproteobacteria</taxon>
        <taxon>Sphingomonadales</taxon>
        <taxon>Sphingomonadaceae</taxon>
        <taxon>Sphingomonas</taxon>
    </lineage>
</organism>
<name>A0A147JC40_9SPHN</name>
<comment type="caution">
    <text evidence="1">The sequence shown here is derived from an EMBL/GenBank/DDBJ whole genome shotgun (WGS) entry which is preliminary data.</text>
</comment>
<dbReference type="EMBL" id="LDTC01000013">
    <property type="protein sequence ID" value="KTW17131.1"/>
    <property type="molecule type" value="Genomic_DNA"/>
</dbReference>
<sequence length="71" mass="8094">MQHDMQVRSLAKAIYDEVYPLEDWDSFTFEEGERHGNVHYRQAVGAAQKAKSLLLNSDAQMSLLKAVERLG</sequence>
<protein>
    <submittedName>
        <fullName evidence="1">Uncharacterized protein</fullName>
    </submittedName>
</protein>
<dbReference type="AlphaFoldDB" id="A0A147JC40"/>
<evidence type="ECO:0000313" key="1">
    <source>
        <dbReference type="EMBL" id="KTW17131.1"/>
    </source>
</evidence>
<dbReference type="PATRIC" id="fig|33051.5.peg.560"/>
<dbReference type="RefSeq" id="WP_058715588.1">
    <property type="nucleotide sequence ID" value="NZ_LDTC01000013.1"/>
</dbReference>
<gene>
    <name evidence="1" type="ORF">NS258_02590</name>
</gene>
<evidence type="ECO:0000313" key="2">
    <source>
        <dbReference type="Proteomes" id="UP000074410"/>
    </source>
</evidence>
<proteinExistence type="predicted"/>